<organism evidence="1 2">
    <name type="scientific">Anoxybacterium hadale</name>
    <dbReference type="NCBI Taxonomy" id="3408580"/>
    <lineage>
        <taxon>Bacteria</taxon>
        <taxon>Bacillati</taxon>
        <taxon>Bacillota</taxon>
        <taxon>Clostridia</taxon>
        <taxon>Peptostreptococcales</taxon>
        <taxon>Anaerovoracaceae</taxon>
        <taxon>Anoxybacterium</taxon>
    </lineage>
</organism>
<protein>
    <submittedName>
        <fullName evidence="1">LysM peptidoglycan-binding domain-containing protein</fullName>
    </submittedName>
</protein>
<accession>A0ACD1AHH1</accession>
<dbReference type="Proteomes" id="UP000594014">
    <property type="component" value="Chromosome"/>
</dbReference>
<dbReference type="EMBL" id="CP042469">
    <property type="protein sequence ID" value="QOX65796.1"/>
    <property type="molecule type" value="Genomic_DNA"/>
</dbReference>
<keyword evidence="2" id="KW-1185">Reference proteome</keyword>
<reference evidence="1" key="1">
    <citation type="submission" date="2019-08" db="EMBL/GenBank/DDBJ databases">
        <title>Genome sequence of Clostridiales bacterium MT110.</title>
        <authorList>
            <person name="Cao J."/>
        </authorList>
    </citation>
    <scope>NUCLEOTIDE SEQUENCE</scope>
    <source>
        <strain evidence="1">MT110</strain>
    </source>
</reference>
<gene>
    <name evidence="1" type="ORF">FRZ06_01565</name>
</gene>
<evidence type="ECO:0000313" key="2">
    <source>
        <dbReference type="Proteomes" id="UP000594014"/>
    </source>
</evidence>
<proteinExistence type="predicted"/>
<evidence type="ECO:0000313" key="1">
    <source>
        <dbReference type="EMBL" id="QOX65796.1"/>
    </source>
</evidence>
<name>A0ACD1AHH1_9FIRM</name>
<sequence>MLIYTVKPGDELVQLASDFQVSPEMIIAVNGLPNPFRLLTGQSLIIPTAEPEIPKTEASVNGYLYFLGENGVPIVRETAPFLTSVTPFSYIVKENGGLRTIDDEPIIAAALENQVTPVMCITNFSATVKGQNIANVVLNNEESIQNLLNNIIFTMKYKGYQGLNIDFEYVLPEDRENYNSFLALAADALHREGYFITTAVAPKTGPDQKGLLYEAIDYPVHGMLMDYVILMTYEWGYRFGPPQAISPLNQIKRVLDYAVTVIPREKLYFGFQIYARDWKLPHIQGREAETISCQAALERAVYYDAVIQYDELAESPYYRYQDEEGREHEVWFEDARSAQAKFNAVKEYGLEGISYWVLGYPFPQNWTLLYENFDIVSSITSTI</sequence>